<evidence type="ECO:0000256" key="1">
    <source>
        <dbReference type="SAM" id="Phobius"/>
    </source>
</evidence>
<organism evidence="2 3">
    <name type="scientific">Algoriphagus locisalis</name>
    <dbReference type="NCBI Taxonomy" id="305507"/>
    <lineage>
        <taxon>Bacteria</taxon>
        <taxon>Pseudomonadati</taxon>
        <taxon>Bacteroidota</taxon>
        <taxon>Cytophagia</taxon>
        <taxon>Cytophagales</taxon>
        <taxon>Cyclobacteriaceae</taxon>
        <taxon>Algoriphagus</taxon>
    </lineage>
</organism>
<keyword evidence="1" id="KW-1133">Transmembrane helix</keyword>
<keyword evidence="1" id="KW-0472">Membrane</keyword>
<dbReference type="STRING" id="305507.SAMN04489724_2629"/>
<proteinExistence type="predicted"/>
<evidence type="ECO:0000313" key="3">
    <source>
        <dbReference type="Proteomes" id="UP000199673"/>
    </source>
</evidence>
<keyword evidence="3" id="KW-1185">Reference proteome</keyword>
<dbReference type="RefSeq" id="WP_091693768.1">
    <property type="nucleotide sequence ID" value="NZ_FPBF01000003.1"/>
</dbReference>
<dbReference type="OrthoDB" id="980086at2"/>
<evidence type="ECO:0000313" key="2">
    <source>
        <dbReference type="EMBL" id="SFT89664.1"/>
    </source>
</evidence>
<dbReference type="AlphaFoldDB" id="A0A1I7BR46"/>
<protein>
    <submittedName>
        <fullName evidence="2">Uncharacterized protein</fullName>
    </submittedName>
</protein>
<feature type="transmembrane region" description="Helical" evidence="1">
    <location>
        <begin position="45"/>
        <end position="64"/>
    </location>
</feature>
<dbReference type="Proteomes" id="UP000199673">
    <property type="component" value="Unassembled WGS sequence"/>
</dbReference>
<accession>A0A1I7BR46</accession>
<sequence length="540" mass="60323">MIQFEPLISWTWAWLFALAIVVILAFQLFWIVKTDLPRSRKAIKSALNVLFGLLLIAYVFQPYWSSDSAEEAVLVYSPAYSKDEIRIWKDSLKVKNVVELSKFQGDGNPVFLLGSDFSQTELLKIGNKEILWINDFESGSISFLEWKGILREGEMQHVNGRIAAKDSLKISLSQVGEILAEAVTDPNESTFNLEFPAKVLGRNEIKLLVNDSLVGSVNFFVHASKSIQYSLQFSFPDAEIRNLTQYLINSGEQVCEQIGISKNAVIRSGDAESDSLQFLIIDPAQLSKRSTQEAIEKGASVLVMNGSDASNDVAAINKAFGTNFSINRISSEESRAIEGDLEASPFEFEAQLAQKRLFENSVAIQNIGNSKIGLSLLGKTFPLKLSGDSVRFQAVWEKILGELKPQESSAVSMTQPVFEGLQTLIEANQVEFEKDFIRVESDSVFLQQSLVNPFSKYGSFISLDSGWISVGDSLEFYSYSGDEWASLKAAKLRADFLKMHSNLGSVEKGYISQKKVSAWIWFGMFLLILILIWLEPKLLK</sequence>
<gene>
    <name evidence="2" type="ORF">SAMN04489724_2629</name>
</gene>
<reference evidence="3" key="1">
    <citation type="submission" date="2016-10" db="EMBL/GenBank/DDBJ databases">
        <authorList>
            <person name="Varghese N."/>
            <person name="Submissions S."/>
        </authorList>
    </citation>
    <scope>NUCLEOTIDE SEQUENCE [LARGE SCALE GENOMIC DNA]</scope>
    <source>
        <strain evidence="3">DSM 23445</strain>
    </source>
</reference>
<dbReference type="EMBL" id="FPBF01000003">
    <property type="protein sequence ID" value="SFT89664.1"/>
    <property type="molecule type" value="Genomic_DNA"/>
</dbReference>
<feature type="transmembrane region" description="Helical" evidence="1">
    <location>
        <begin position="516"/>
        <end position="534"/>
    </location>
</feature>
<name>A0A1I7BR46_9BACT</name>
<keyword evidence="1" id="KW-0812">Transmembrane</keyword>
<feature type="transmembrane region" description="Helical" evidence="1">
    <location>
        <begin position="12"/>
        <end position="33"/>
    </location>
</feature>